<evidence type="ECO:0000313" key="8">
    <source>
        <dbReference type="EMBL" id="MEJ2865947.1"/>
    </source>
</evidence>
<comment type="subcellular location">
    <subcellularLocation>
        <location evidence="1">Cell membrane</location>
        <topology evidence="1">Multi-pass membrane protein</topology>
    </subcellularLocation>
</comment>
<dbReference type="Gene3D" id="3.40.50.300">
    <property type="entry name" value="P-loop containing nucleotide triphosphate hydrolases"/>
    <property type="match status" value="1"/>
</dbReference>
<proteinExistence type="predicted"/>
<dbReference type="Proteomes" id="UP001369736">
    <property type="component" value="Unassembled WGS sequence"/>
</dbReference>
<keyword evidence="9" id="KW-1185">Reference proteome</keyword>
<keyword evidence="4 6" id="KW-1133">Transmembrane helix</keyword>
<keyword evidence="2" id="KW-1003">Cell membrane</keyword>
<accession>A0ABU8MFS8</accession>
<evidence type="ECO:0000256" key="5">
    <source>
        <dbReference type="ARBA" id="ARBA00023136"/>
    </source>
</evidence>
<sequence>MMSARTNFEAWQSRVTSDAQRHGPRALRLTVVVWLNITGACRALLLRVRLWARPLVAAMLASTRWARVAIWIAERARARRVVLCALLAGLLAWLVGPTSGLGLILAVPALAWAGVLAGVGVYPHTARGRVRTRYGLDGWAGFWDLYRHLSAHAVRQTTATMRVSVTKTLPARIDTPEDVDDAGGPGCAAAVLARRARLVERLPITECGTWLGRSSVGPVVGLECYAAHRDVVGLVAPPQTGKSALMGHHILDHPGAVVSTSTKAELYRSTAALRAKVARSGRVELFNPEDLGGLGSTFRWAPVHGCWSPSVAAERAAALVGATSAAGGEDGTFWLDSAAKVLRCFLMAAALDDRSMRDVASWVTSPTDEADDALQLLEDTYRDHVPPGWAGELRQVLKTPAQRTRESIFLTLSQSVAFMADPAVADTCCVAPDEPVFDVAAFVADRGTLYMLGSERQHSTIAPLLAALTGHIFDSAKALAATYPRERLDPPMMLNLDEAALIVPVPLDRWVADAGGRGIHIVWSIQSPSQLAQRWGERGAQTILNATNATLFYGGLKLDADLDAVSKLCGTRLELVPDPDDDGAGHARYERVPVCPPDRVRTLPQWHALLVHRATPATIVRIFPAWERADVRAAATPLAVPSIRDVFADEDTSSVDVPGQRGQIVAAGGR</sequence>
<dbReference type="RefSeq" id="WP_337707329.1">
    <property type="nucleotide sequence ID" value="NZ_JBBEGM010000025.1"/>
</dbReference>
<reference evidence="8 9" key="1">
    <citation type="submission" date="2024-03" db="EMBL/GenBank/DDBJ databases">
        <title>Actinomycetospora sp. OC33-EN07, a novel actinomycete isolated from wild orchid (Aerides multiflora).</title>
        <authorList>
            <person name="Suriyachadkun C."/>
        </authorList>
    </citation>
    <scope>NUCLEOTIDE SEQUENCE [LARGE SCALE GENOMIC DNA]</scope>
    <source>
        <strain evidence="8 9">OC33-EN07</strain>
    </source>
</reference>
<feature type="transmembrane region" description="Helical" evidence="6">
    <location>
        <begin position="80"/>
        <end position="96"/>
    </location>
</feature>
<evidence type="ECO:0000256" key="3">
    <source>
        <dbReference type="ARBA" id="ARBA00022692"/>
    </source>
</evidence>
<dbReference type="Pfam" id="PF12696">
    <property type="entry name" value="TraG-D_C"/>
    <property type="match status" value="1"/>
</dbReference>
<gene>
    <name evidence="8" type="ORF">WCD58_32680</name>
</gene>
<dbReference type="InterPro" id="IPR027417">
    <property type="entry name" value="P-loop_NTPase"/>
</dbReference>
<evidence type="ECO:0000259" key="7">
    <source>
        <dbReference type="Pfam" id="PF12696"/>
    </source>
</evidence>
<name>A0ABU8MFS8_9PSEU</name>
<evidence type="ECO:0000256" key="1">
    <source>
        <dbReference type="ARBA" id="ARBA00004651"/>
    </source>
</evidence>
<organism evidence="8 9">
    <name type="scientific">Actinomycetospora flava</name>
    <dbReference type="NCBI Taxonomy" id="3129232"/>
    <lineage>
        <taxon>Bacteria</taxon>
        <taxon>Bacillati</taxon>
        <taxon>Actinomycetota</taxon>
        <taxon>Actinomycetes</taxon>
        <taxon>Pseudonocardiales</taxon>
        <taxon>Pseudonocardiaceae</taxon>
        <taxon>Actinomycetospora</taxon>
    </lineage>
</organism>
<evidence type="ECO:0000256" key="6">
    <source>
        <dbReference type="SAM" id="Phobius"/>
    </source>
</evidence>
<evidence type="ECO:0000313" key="9">
    <source>
        <dbReference type="Proteomes" id="UP001369736"/>
    </source>
</evidence>
<dbReference type="InterPro" id="IPR051539">
    <property type="entry name" value="T4SS-coupling_protein"/>
</dbReference>
<keyword evidence="3 6" id="KW-0812">Transmembrane</keyword>
<comment type="caution">
    <text evidence="8">The sequence shown here is derived from an EMBL/GenBank/DDBJ whole genome shotgun (WGS) entry which is preliminary data.</text>
</comment>
<feature type="domain" description="TraD/TraG TraM recognition site" evidence="7">
    <location>
        <begin position="491"/>
        <end position="604"/>
    </location>
</feature>
<evidence type="ECO:0000256" key="4">
    <source>
        <dbReference type="ARBA" id="ARBA00022989"/>
    </source>
</evidence>
<dbReference type="CDD" id="cd01127">
    <property type="entry name" value="TrwB_TraG_TraD_VirD4"/>
    <property type="match status" value="1"/>
</dbReference>
<dbReference type="PANTHER" id="PTHR37937">
    <property type="entry name" value="CONJUGATIVE TRANSFER: DNA TRANSPORT"/>
    <property type="match status" value="1"/>
</dbReference>
<dbReference type="InterPro" id="IPR032689">
    <property type="entry name" value="TraG-D_C"/>
</dbReference>
<keyword evidence="5 6" id="KW-0472">Membrane</keyword>
<evidence type="ECO:0000256" key="2">
    <source>
        <dbReference type="ARBA" id="ARBA00022475"/>
    </source>
</evidence>
<dbReference type="PANTHER" id="PTHR37937:SF1">
    <property type="entry name" value="CONJUGATIVE TRANSFER: DNA TRANSPORT"/>
    <property type="match status" value="1"/>
</dbReference>
<dbReference type="EMBL" id="JBBEGM010000025">
    <property type="protein sequence ID" value="MEJ2865947.1"/>
    <property type="molecule type" value="Genomic_DNA"/>
</dbReference>
<dbReference type="SUPFAM" id="SSF52540">
    <property type="entry name" value="P-loop containing nucleoside triphosphate hydrolases"/>
    <property type="match status" value="1"/>
</dbReference>
<protein>
    <submittedName>
        <fullName evidence="8">TraM recognition domain-containing protein</fullName>
    </submittedName>
</protein>